<dbReference type="EMBL" id="JBHLWE010000047">
    <property type="protein sequence ID" value="MFC0342136.1"/>
    <property type="molecule type" value="Genomic_DNA"/>
</dbReference>
<sequence length="592" mass="63878">MTRRLSSAAMLALAGSASLAVVLTMTGTVPAISQPAPPQAAAPATQAAAEAPAVPAMPTGNAPATAATPAPATAPAPAEAQPAALPDDLSASIARPFGRHGPLTERERAMAETAWQYFVKSYQPDTGLVNAVGSYPSTTLWDTGSYVSALVAARELGIIDKREFDLRANLLIKTLRNLDLFRGEMPNKVYNTKTGQKVDYANKPGEVGHSVLDIGRMLVWLKILKERYPYLAPGVDSVVLRWNFCNTVKPDGSLFGSVLSKGETRYVQEGRLGYEQYAAKGFELWGFEAPAALSPDPVEYTEIFGVRVPIDGRDPRIFGNMNYVLTESYLLDGLELGWKLPGDMSNDSPGLATQGWRAEFANRIYLVQQRRFEETGIMTARSEHQVDGAPFFVYDSIWANGFAWSTLDPSDVYRPERAAIAAKAAIGMWALWETPYTDLLLEAVGDLSTEDSGFYEGLYENGNGYIPLQTANNNGIILASLLYKEQGPILKKLNGNTQVWDTAFTHQDTRANRCLPQPKPVQDCCNCQATPAAEAGVSTVDFLYCHPVVQADGSIAATACGLEPHGLPTPAPVTVAAATSAQMCPLPQRVQP</sequence>
<proteinExistence type="predicted"/>
<evidence type="ECO:0000256" key="2">
    <source>
        <dbReference type="SAM" id="SignalP"/>
    </source>
</evidence>
<evidence type="ECO:0000256" key="1">
    <source>
        <dbReference type="SAM" id="MobiDB-lite"/>
    </source>
</evidence>
<evidence type="ECO:0000313" key="4">
    <source>
        <dbReference type="EMBL" id="MFC0342136.1"/>
    </source>
</evidence>
<feature type="region of interest" description="Disordered" evidence="1">
    <location>
        <begin position="34"/>
        <end position="83"/>
    </location>
</feature>
<feature type="chain" id="PRO_5045730074" evidence="2">
    <location>
        <begin position="21"/>
        <end position="592"/>
    </location>
</feature>
<gene>
    <name evidence="4" type="ORF">ACFFII_15330</name>
</gene>
<keyword evidence="5" id="KW-1185">Reference proteome</keyword>
<dbReference type="Pfam" id="PF11329">
    <property type="entry name" value="DUF3131"/>
    <property type="match status" value="1"/>
</dbReference>
<protein>
    <submittedName>
        <fullName evidence="4">DUF3131 domain-containing protein</fullName>
    </submittedName>
</protein>
<dbReference type="InterPro" id="IPR021478">
    <property type="entry name" value="DUF3131"/>
</dbReference>
<dbReference type="Gene3D" id="1.50.10.140">
    <property type="match status" value="1"/>
</dbReference>
<evidence type="ECO:0000259" key="3">
    <source>
        <dbReference type="Pfam" id="PF11329"/>
    </source>
</evidence>
<dbReference type="RefSeq" id="WP_377699740.1">
    <property type="nucleotide sequence ID" value="NZ_JBHLWE010000047.1"/>
</dbReference>
<name>A0ABV6I7D7_9RHOB</name>
<dbReference type="Proteomes" id="UP001589799">
    <property type="component" value="Unassembled WGS sequence"/>
</dbReference>
<organism evidence="4 5">
    <name type="scientific">Paracoccus niistensis</name>
    <dbReference type="NCBI Taxonomy" id="632935"/>
    <lineage>
        <taxon>Bacteria</taxon>
        <taxon>Pseudomonadati</taxon>
        <taxon>Pseudomonadota</taxon>
        <taxon>Alphaproteobacteria</taxon>
        <taxon>Rhodobacterales</taxon>
        <taxon>Paracoccaceae</taxon>
        <taxon>Paracoccus</taxon>
    </lineage>
</organism>
<keyword evidence="2" id="KW-0732">Signal</keyword>
<accession>A0ABV6I7D7</accession>
<evidence type="ECO:0000313" key="5">
    <source>
        <dbReference type="Proteomes" id="UP001589799"/>
    </source>
</evidence>
<reference evidence="4 5" key="1">
    <citation type="submission" date="2024-09" db="EMBL/GenBank/DDBJ databases">
        <authorList>
            <person name="Sun Q."/>
            <person name="Mori K."/>
        </authorList>
    </citation>
    <scope>NUCLEOTIDE SEQUENCE [LARGE SCALE GENOMIC DNA]</scope>
    <source>
        <strain evidence="4 5">KCTC 22789</strain>
    </source>
</reference>
<feature type="domain" description="DUF3131" evidence="3">
    <location>
        <begin position="110"/>
        <end position="487"/>
    </location>
</feature>
<comment type="caution">
    <text evidence="4">The sequence shown here is derived from an EMBL/GenBank/DDBJ whole genome shotgun (WGS) entry which is preliminary data.</text>
</comment>
<feature type="compositionally biased region" description="Low complexity" evidence="1">
    <location>
        <begin position="41"/>
        <end position="83"/>
    </location>
</feature>
<feature type="signal peptide" evidence="2">
    <location>
        <begin position="1"/>
        <end position="20"/>
    </location>
</feature>